<comment type="caution">
    <text evidence="1">The sequence shown here is derived from an EMBL/GenBank/DDBJ whole genome shotgun (WGS) entry which is preliminary data.</text>
</comment>
<reference evidence="1 2" key="1">
    <citation type="submission" date="2017-05" db="EMBL/GenBank/DDBJ databases">
        <authorList>
            <person name="Song R."/>
            <person name="Chenine A.L."/>
            <person name="Ruprecht R.M."/>
        </authorList>
    </citation>
    <scope>NUCLEOTIDE SEQUENCE [LARGE SCALE GENOMIC DNA]</scope>
    <source>
        <strain evidence="1 2">S567_C10_BS</strain>
    </source>
</reference>
<protein>
    <submittedName>
        <fullName evidence="1">Uncharacterized protein</fullName>
    </submittedName>
</protein>
<dbReference type="AlphaFoldDB" id="A0A241XRT5"/>
<accession>A0A241XRT5</accession>
<dbReference type="Proteomes" id="UP000194857">
    <property type="component" value="Unassembled WGS sequence"/>
</dbReference>
<proteinExistence type="predicted"/>
<evidence type="ECO:0000313" key="2">
    <source>
        <dbReference type="Proteomes" id="UP000194857"/>
    </source>
</evidence>
<organism evidence="1 2">
    <name type="scientific">Pseudomonas aeruginosa</name>
    <dbReference type="NCBI Taxonomy" id="287"/>
    <lineage>
        <taxon>Bacteria</taxon>
        <taxon>Pseudomonadati</taxon>
        <taxon>Pseudomonadota</taxon>
        <taxon>Gammaproteobacteria</taxon>
        <taxon>Pseudomonadales</taxon>
        <taxon>Pseudomonadaceae</taxon>
        <taxon>Pseudomonas</taxon>
    </lineage>
</organism>
<dbReference type="EMBL" id="NFFZ01000004">
    <property type="protein sequence ID" value="OTI63055.1"/>
    <property type="molecule type" value="Genomic_DNA"/>
</dbReference>
<dbReference type="RefSeq" id="WP_065085927.1">
    <property type="nucleotide sequence ID" value="NZ_NFFZ01000004.1"/>
</dbReference>
<sequence length="193" mass="21867">MAVYFYGEGDHPAGFVGYRVVTTIGEADLLRQRYFALSQYSPREASHLADELDAKWRAEAETVKRENRIRRGRANGGPGIIAMGLRAAFRVERGRKSHYGTYVTPCFIVGYPGYGKGQQVFATTVHGFEEAFEKAVDLFCKIHLLSASERESLMRRRPTKTLFCHALWLNLLKKGHIITEAEVKGKLTKVKER</sequence>
<gene>
    <name evidence="1" type="ORF">CAZ10_09440</name>
</gene>
<name>A0A241XRT5_PSEAI</name>
<evidence type="ECO:0000313" key="1">
    <source>
        <dbReference type="EMBL" id="OTI63055.1"/>
    </source>
</evidence>